<evidence type="ECO:0000313" key="2">
    <source>
        <dbReference type="Proteomes" id="UP000553963"/>
    </source>
</evidence>
<name>A0A840AI09_9HYPH</name>
<dbReference type="SFLD" id="SFLDS00003">
    <property type="entry name" value="Haloacid_Dehalogenase"/>
    <property type="match status" value="1"/>
</dbReference>
<dbReference type="InterPro" id="IPR036412">
    <property type="entry name" value="HAD-like_sf"/>
</dbReference>
<accession>A0A840AI09</accession>
<dbReference type="PANTHER" id="PTHR43434:SF20">
    <property type="entry name" value="5'-NUCLEOTIDASE"/>
    <property type="match status" value="1"/>
</dbReference>
<dbReference type="GO" id="GO:0005829">
    <property type="term" value="C:cytosol"/>
    <property type="evidence" value="ECO:0007669"/>
    <property type="project" value="TreeGrafter"/>
</dbReference>
<dbReference type="SUPFAM" id="SSF56784">
    <property type="entry name" value="HAD-like"/>
    <property type="match status" value="1"/>
</dbReference>
<dbReference type="InterPro" id="IPR041492">
    <property type="entry name" value="HAD_2"/>
</dbReference>
<gene>
    <name evidence="1" type="ORF">GGR25_000097</name>
</gene>
<protein>
    <submittedName>
        <fullName evidence="1">Phosphoglycolate phosphatase</fullName>
        <ecNumber evidence="1">3.1.3.18</ecNumber>
    </submittedName>
</protein>
<dbReference type="Proteomes" id="UP000553963">
    <property type="component" value="Unassembled WGS sequence"/>
</dbReference>
<dbReference type="EC" id="3.1.3.18" evidence="1"/>
<comment type="caution">
    <text evidence="1">The sequence shown here is derived from an EMBL/GenBank/DDBJ whole genome shotgun (WGS) entry which is preliminary data.</text>
</comment>
<reference evidence="1 2" key="1">
    <citation type="submission" date="2020-08" db="EMBL/GenBank/DDBJ databases">
        <title>Genomic Encyclopedia of Type Strains, Phase IV (KMG-IV): sequencing the most valuable type-strain genomes for metagenomic binning, comparative biology and taxonomic classification.</title>
        <authorList>
            <person name="Goeker M."/>
        </authorList>
    </citation>
    <scope>NUCLEOTIDE SEQUENCE [LARGE SCALE GENOMIC DNA]</scope>
    <source>
        <strain evidence="1 2">DSM 25966</strain>
    </source>
</reference>
<organism evidence="1 2">
    <name type="scientific">Kaistia hirudinis</name>
    <dbReference type="NCBI Taxonomy" id="1293440"/>
    <lineage>
        <taxon>Bacteria</taxon>
        <taxon>Pseudomonadati</taxon>
        <taxon>Pseudomonadota</taxon>
        <taxon>Alphaproteobacteria</taxon>
        <taxon>Hyphomicrobiales</taxon>
        <taxon>Kaistiaceae</taxon>
        <taxon>Kaistia</taxon>
    </lineage>
</organism>
<dbReference type="AlphaFoldDB" id="A0A840AI09"/>
<dbReference type="GO" id="GO:0004713">
    <property type="term" value="F:protein tyrosine kinase activity"/>
    <property type="evidence" value="ECO:0007669"/>
    <property type="project" value="TreeGrafter"/>
</dbReference>
<keyword evidence="1" id="KW-0378">Hydrolase</keyword>
<dbReference type="RefSeq" id="WP_183396776.1">
    <property type="nucleotide sequence ID" value="NZ_JACIDS010000001.1"/>
</dbReference>
<proteinExistence type="predicted"/>
<dbReference type="EMBL" id="JACIDS010000001">
    <property type="protein sequence ID" value="MBB3929078.1"/>
    <property type="molecule type" value="Genomic_DNA"/>
</dbReference>
<evidence type="ECO:0000313" key="1">
    <source>
        <dbReference type="EMBL" id="MBB3929078.1"/>
    </source>
</evidence>
<dbReference type="InterPro" id="IPR023214">
    <property type="entry name" value="HAD_sf"/>
</dbReference>
<dbReference type="FunFam" id="3.40.50.1000:FF:000022">
    <property type="entry name" value="Phosphoglycolate phosphatase"/>
    <property type="match status" value="1"/>
</dbReference>
<dbReference type="GO" id="GO:0008967">
    <property type="term" value="F:phosphoglycolate phosphatase activity"/>
    <property type="evidence" value="ECO:0007669"/>
    <property type="project" value="UniProtKB-EC"/>
</dbReference>
<dbReference type="SFLD" id="SFLDG01129">
    <property type="entry name" value="C1.5:_HAD__Beta-PGM__Phosphata"/>
    <property type="match status" value="1"/>
</dbReference>
<dbReference type="Gene3D" id="3.40.50.1000">
    <property type="entry name" value="HAD superfamily/HAD-like"/>
    <property type="match status" value="1"/>
</dbReference>
<dbReference type="InterPro" id="IPR050155">
    <property type="entry name" value="HAD-like_hydrolase_sf"/>
</dbReference>
<keyword evidence="2" id="KW-1185">Reference proteome</keyword>
<sequence>MTPAVLLDLDGTLTDPYPGISASILYALERLGYPPADEQTLRAAVGPPLEGAFATMLGGDAVLAKEALRLYRERYAPIGIYENRVFDGIPQMLTDLRAAGLRLYIASSKPRAFCESIASHFGFADQLDRIYGSEFDGRLVAKADLIGHLLAEERVDPLRSVMVGDRRHDVEGARANGLRVIGVSWGYGSPEEFAAFPPDAMVDDVAALAGEVLRQLERRP</sequence>
<dbReference type="InterPro" id="IPR023198">
    <property type="entry name" value="PGP-like_dom2"/>
</dbReference>
<dbReference type="Gene3D" id="1.10.150.240">
    <property type="entry name" value="Putative phosphatase, domain 2"/>
    <property type="match status" value="1"/>
</dbReference>
<dbReference type="PANTHER" id="PTHR43434">
    <property type="entry name" value="PHOSPHOGLYCOLATE PHOSPHATASE"/>
    <property type="match status" value="1"/>
</dbReference>
<dbReference type="Pfam" id="PF13419">
    <property type="entry name" value="HAD_2"/>
    <property type="match status" value="1"/>
</dbReference>